<dbReference type="PANTHER" id="PTHR43214">
    <property type="entry name" value="TWO-COMPONENT RESPONSE REGULATOR"/>
    <property type="match status" value="1"/>
</dbReference>
<keyword evidence="4" id="KW-0472">Membrane</keyword>
<sequence length="276" mass="29978">MCPLNWCSVNGHTKNGKSTVAATVSISSRDRPSLVASARLVLASIVLVAYLIDVPGNVYSVALTRAVIAAYVLFSVLLFGSRQPAMAVAGAASGAEDALQLARALQPDVIVLDMDLGATDGVQLIPQLHACCRARILVLTGVRDEARTDQAVLHGAHGVVRKEADAEVVLKAIESVHRGELWLDRMTTARVFQYQQAREQIKSARQSRHALLTAKENDIVRKLVEHSGLGNRELAAVLCMSEHTLRNHLSSIYQKLEVDNRLKLYVYAVKNGLGRA</sequence>
<evidence type="ECO:0000256" key="1">
    <source>
        <dbReference type="ARBA" id="ARBA00022553"/>
    </source>
</evidence>
<feature type="domain" description="Response regulatory" evidence="6">
    <location>
        <begin position="64"/>
        <end position="177"/>
    </location>
</feature>
<protein>
    <submittedName>
        <fullName evidence="7">Response regulator transcription factor</fullName>
    </submittedName>
</protein>
<dbReference type="InterPro" id="IPR058245">
    <property type="entry name" value="NreC/VraR/RcsB-like_REC"/>
</dbReference>
<keyword evidence="2" id="KW-0238">DNA-binding</keyword>
<dbReference type="CDD" id="cd17535">
    <property type="entry name" value="REC_NarL-like"/>
    <property type="match status" value="1"/>
</dbReference>
<feature type="modified residue" description="4-aspartylphosphate" evidence="3">
    <location>
        <position position="113"/>
    </location>
</feature>
<evidence type="ECO:0000256" key="4">
    <source>
        <dbReference type="SAM" id="Phobius"/>
    </source>
</evidence>
<accession>A0ABS7Y915</accession>
<organism evidence="7 8">
    <name type="scientific">Massilia hydrophila</name>
    <dbReference type="NCBI Taxonomy" id="3044279"/>
    <lineage>
        <taxon>Bacteria</taxon>
        <taxon>Pseudomonadati</taxon>
        <taxon>Pseudomonadota</taxon>
        <taxon>Betaproteobacteria</taxon>
        <taxon>Burkholderiales</taxon>
        <taxon>Oxalobacteraceae</taxon>
        <taxon>Telluria group</taxon>
        <taxon>Massilia</taxon>
    </lineage>
</organism>
<dbReference type="InterPro" id="IPR001789">
    <property type="entry name" value="Sig_transdc_resp-reg_receiver"/>
</dbReference>
<dbReference type="Pfam" id="PF00196">
    <property type="entry name" value="GerE"/>
    <property type="match status" value="1"/>
</dbReference>
<dbReference type="InterPro" id="IPR016032">
    <property type="entry name" value="Sig_transdc_resp-reg_C-effctor"/>
</dbReference>
<dbReference type="PROSITE" id="PS50110">
    <property type="entry name" value="RESPONSE_REGULATORY"/>
    <property type="match status" value="1"/>
</dbReference>
<dbReference type="EMBL" id="JAHYBX010000001">
    <property type="protein sequence ID" value="MCA1854885.1"/>
    <property type="molecule type" value="Genomic_DNA"/>
</dbReference>
<evidence type="ECO:0000256" key="2">
    <source>
        <dbReference type="ARBA" id="ARBA00023125"/>
    </source>
</evidence>
<gene>
    <name evidence="7" type="ORF">LE190_02930</name>
</gene>
<evidence type="ECO:0000259" key="6">
    <source>
        <dbReference type="PROSITE" id="PS50110"/>
    </source>
</evidence>
<dbReference type="Gene3D" id="3.40.50.2300">
    <property type="match status" value="1"/>
</dbReference>
<name>A0ABS7Y915_9BURK</name>
<dbReference type="SUPFAM" id="SSF46894">
    <property type="entry name" value="C-terminal effector domain of the bipartite response regulators"/>
    <property type="match status" value="1"/>
</dbReference>
<feature type="transmembrane region" description="Helical" evidence="4">
    <location>
        <begin position="34"/>
        <end position="52"/>
    </location>
</feature>
<comment type="caution">
    <text evidence="7">The sequence shown here is derived from an EMBL/GenBank/DDBJ whole genome shotgun (WGS) entry which is preliminary data.</text>
</comment>
<proteinExistence type="predicted"/>
<evidence type="ECO:0000259" key="5">
    <source>
        <dbReference type="PROSITE" id="PS50043"/>
    </source>
</evidence>
<evidence type="ECO:0000256" key="3">
    <source>
        <dbReference type="PROSITE-ProRule" id="PRU00169"/>
    </source>
</evidence>
<dbReference type="Proteomes" id="UP001198602">
    <property type="component" value="Unassembled WGS sequence"/>
</dbReference>
<feature type="domain" description="HTH luxR-type" evidence="5">
    <location>
        <begin position="205"/>
        <end position="272"/>
    </location>
</feature>
<dbReference type="SMART" id="SM00448">
    <property type="entry name" value="REC"/>
    <property type="match status" value="1"/>
</dbReference>
<evidence type="ECO:0000313" key="7">
    <source>
        <dbReference type="EMBL" id="MCA1854885.1"/>
    </source>
</evidence>
<dbReference type="Pfam" id="PF00072">
    <property type="entry name" value="Response_reg"/>
    <property type="match status" value="1"/>
</dbReference>
<dbReference type="SUPFAM" id="SSF52172">
    <property type="entry name" value="CheY-like"/>
    <property type="match status" value="1"/>
</dbReference>
<dbReference type="InterPro" id="IPR011006">
    <property type="entry name" value="CheY-like_superfamily"/>
</dbReference>
<dbReference type="PROSITE" id="PS50043">
    <property type="entry name" value="HTH_LUXR_2"/>
    <property type="match status" value="1"/>
</dbReference>
<keyword evidence="4" id="KW-1133">Transmembrane helix</keyword>
<keyword evidence="1 3" id="KW-0597">Phosphoprotein</keyword>
<dbReference type="RefSeq" id="WP_225237302.1">
    <property type="nucleotide sequence ID" value="NZ_JAHYBX010000001.1"/>
</dbReference>
<dbReference type="PANTHER" id="PTHR43214:SF38">
    <property type="entry name" value="NITRATE_NITRITE RESPONSE REGULATOR PROTEIN NARL"/>
    <property type="match status" value="1"/>
</dbReference>
<dbReference type="CDD" id="cd06170">
    <property type="entry name" value="LuxR_C_like"/>
    <property type="match status" value="1"/>
</dbReference>
<dbReference type="InterPro" id="IPR000792">
    <property type="entry name" value="Tscrpt_reg_LuxR_C"/>
</dbReference>
<dbReference type="SMART" id="SM00421">
    <property type="entry name" value="HTH_LUXR"/>
    <property type="match status" value="1"/>
</dbReference>
<keyword evidence="4" id="KW-0812">Transmembrane</keyword>
<dbReference type="InterPro" id="IPR039420">
    <property type="entry name" value="WalR-like"/>
</dbReference>
<reference evidence="7 8" key="1">
    <citation type="submission" date="2021-07" db="EMBL/GenBank/DDBJ databases">
        <title>Characterization of Violacein-producing bacteria and related species.</title>
        <authorList>
            <person name="Wilson H.S."/>
            <person name="De Leon M.E."/>
        </authorList>
    </citation>
    <scope>NUCLEOTIDE SEQUENCE [LARGE SCALE GENOMIC DNA]</scope>
    <source>
        <strain evidence="7 8">HSC-2F05</strain>
    </source>
</reference>
<keyword evidence="8" id="KW-1185">Reference proteome</keyword>
<feature type="transmembrane region" description="Helical" evidence="4">
    <location>
        <begin position="58"/>
        <end position="79"/>
    </location>
</feature>
<evidence type="ECO:0000313" key="8">
    <source>
        <dbReference type="Proteomes" id="UP001198602"/>
    </source>
</evidence>